<evidence type="ECO:0000256" key="2">
    <source>
        <dbReference type="ARBA" id="ARBA00004756"/>
    </source>
</evidence>
<gene>
    <name evidence="10" type="primary">kdsA</name>
    <name evidence="10" type="ORF">KJ970_02765</name>
</gene>
<dbReference type="EMBL" id="JAHJDP010000018">
    <property type="protein sequence ID" value="MBU2689822.1"/>
    <property type="molecule type" value="Genomic_DNA"/>
</dbReference>
<sequence>MDPGQLLVIAGPCVVEAPDLMMEVGEKMKQWCFERGIRYIFKSSYTKANRTKAESPSGPGLQDGLRILSHVRERLGVDLLTDVHSADEASAAAEVVQILQVPAFLCRQTPLLQACARACRTINVKKGQFLAPEDMLEAVEKIRRIRPDAEVLLTERGASFGYRNLVVDMRSLVLLRQMPALTIYDATHSLQHPGVGGDRRFARPLTRAALAAGAEGIFLEVHPDPEQALSDQTTQLPLESVPAFLDEMAELRRFLWDRETQSEDEE</sequence>
<accession>A0A948RUQ5</accession>
<comment type="pathway">
    <text evidence="2">Bacterial outer membrane biogenesis; lipopolysaccharide biosynthesis.</text>
</comment>
<evidence type="ECO:0000313" key="10">
    <source>
        <dbReference type="EMBL" id="MBU2689822.1"/>
    </source>
</evidence>
<dbReference type="NCBIfam" id="NF003543">
    <property type="entry name" value="PRK05198.1"/>
    <property type="match status" value="1"/>
</dbReference>
<protein>
    <recommendedName>
        <fullName evidence="5">3-deoxy-8-phosphooctulonate synthase</fullName>
        <ecNumber evidence="5">2.5.1.55</ecNumber>
    </recommendedName>
</protein>
<organism evidence="10 11">
    <name type="scientific">Eiseniibacteriota bacterium</name>
    <dbReference type="NCBI Taxonomy" id="2212470"/>
    <lineage>
        <taxon>Bacteria</taxon>
        <taxon>Candidatus Eiseniibacteriota</taxon>
    </lineage>
</organism>
<dbReference type="Gene3D" id="3.20.20.70">
    <property type="entry name" value="Aldolase class I"/>
    <property type="match status" value="1"/>
</dbReference>
<comment type="caution">
    <text evidence="10">The sequence shown here is derived from an EMBL/GenBank/DDBJ whole genome shotgun (WGS) entry which is preliminary data.</text>
</comment>
<proteinExistence type="inferred from homology"/>
<evidence type="ECO:0000256" key="7">
    <source>
        <dbReference type="ARBA" id="ARBA00022679"/>
    </source>
</evidence>
<evidence type="ECO:0000313" key="11">
    <source>
        <dbReference type="Proteomes" id="UP000777784"/>
    </source>
</evidence>
<evidence type="ECO:0000256" key="1">
    <source>
        <dbReference type="ARBA" id="ARBA00004496"/>
    </source>
</evidence>
<evidence type="ECO:0000256" key="8">
    <source>
        <dbReference type="ARBA" id="ARBA00049112"/>
    </source>
</evidence>
<dbReference type="InterPro" id="IPR006218">
    <property type="entry name" value="DAHP1/KDSA"/>
</dbReference>
<comment type="similarity">
    <text evidence="4">Belongs to the KdsA family.</text>
</comment>
<name>A0A948RUQ5_UNCEI</name>
<dbReference type="Pfam" id="PF00793">
    <property type="entry name" value="DAHP_synth_1"/>
    <property type="match status" value="1"/>
</dbReference>
<feature type="domain" description="DAHP synthetase I/KDSA" evidence="9">
    <location>
        <begin position="5"/>
        <end position="252"/>
    </location>
</feature>
<dbReference type="Proteomes" id="UP000777784">
    <property type="component" value="Unassembled WGS sequence"/>
</dbReference>
<dbReference type="EC" id="2.5.1.55" evidence="5"/>
<dbReference type="AlphaFoldDB" id="A0A948RUQ5"/>
<evidence type="ECO:0000256" key="4">
    <source>
        <dbReference type="ARBA" id="ARBA00010499"/>
    </source>
</evidence>
<evidence type="ECO:0000256" key="5">
    <source>
        <dbReference type="ARBA" id="ARBA00012693"/>
    </source>
</evidence>
<comment type="catalytic activity">
    <reaction evidence="8">
        <text>D-arabinose 5-phosphate + phosphoenolpyruvate + H2O = 3-deoxy-alpha-D-manno-2-octulosonate-8-phosphate + phosphate</text>
        <dbReference type="Rhea" id="RHEA:14053"/>
        <dbReference type="ChEBI" id="CHEBI:15377"/>
        <dbReference type="ChEBI" id="CHEBI:43474"/>
        <dbReference type="ChEBI" id="CHEBI:57693"/>
        <dbReference type="ChEBI" id="CHEBI:58702"/>
        <dbReference type="ChEBI" id="CHEBI:85985"/>
        <dbReference type="EC" id="2.5.1.55"/>
    </reaction>
</comment>
<evidence type="ECO:0000259" key="9">
    <source>
        <dbReference type="Pfam" id="PF00793"/>
    </source>
</evidence>
<keyword evidence="7 10" id="KW-0808">Transferase</keyword>
<reference evidence="10" key="1">
    <citation type="submission" date="2021-05" db="EMBL/GenBank/DDBJ databases">
        <title>Energy efficiency and biological interactions define the core microbiome of deep oligotrophic groundwater.</title>
        <authorList>
            <person name="Mehrshad M."/>
            <person name="Lopez-Fernandez M."/>
            <person name="Bell E."/>
            <person name="Bernier-Latmani R."/>
            <person name="Bertilsson S."/>
            <person name="Dopson M."/>
        </authorList>
    </citation>
    <scope>NUCLEOTIDE SEQUENCE</scope>
    <source>
        <strain evidence="10">Modern_marine.mb.64</strain>
    </source>
</reference>
<dbReference type="SUPFAM" id="SSF51569">
    <property type="entry name" value="Aldolase"/>
    <property type="match status" value="1"/>
</dbReference>
<dbReference type="GO" id="GO:0008676">
    <property type="term" value="F:3-deoxy-8-phosphooctulonate synthase activity"/>
    <property type="evidence" value="ECO:0007669"/>
    <property type="project" value="UniProtKB-EC"/>
</dbReference>
<comment type="subcellular location">
    <subcellularLocation>
        <location evidence="1">Cytoplasm</location>
    </subcellularLocation>
</comment>
<evidence type="ECO:0000256" key="3">
    <source>
        <dbReference type="ARBA" id="ARBA00004845"/>
    </source>
</evidence>
<comment type="pathway">
    <text evidence="3">Carbohydrate biosynthesis; 3-deoxy-D-manno-octulosonate biosynthesis; 3-deoxy-D-manno-octulosonate from D-ribulose 5-phosphate: step 2/3.</text>
</comment>
<keyword evidence="6" id="KW-0963">Cytoplasm</keyword>
<dbReference type="InterPro" id="IPR013785">
    <property type="entry name" value="Aldolase_TIM"/>
</dbReference>
<dbReference type="PANTHER" id="PTHR21057">
    <property type="entry name" value="PHOSPHO-2-DEHYDRO-3-DEOXYHEPTONATE ALDOLASE"/>
    <property type="match status" value="1"/>
</dbReference>
<evidence type="ECO:0000256" key="6">
    <source>
        <dbReference type="ARBA" id="ARBA00022490"/>
    </source>
</evidence>
<dbReference type="GO" id="GO:0005737">
    <property type="term" value="C:cytoplasm"/>
    <property type="evidence" value="ECO:0007669"/>
    <property type="project" value="UniProtKB-SubCell"/>
</dbReference>
<dbReference type="InterPro" id="IPR006269">
    <property type="entry name" value="KDO8P_synthase"/>
</dbReference>